<organism evidence="1 2">
    <name type="scientific">Aegilops tauschii subsp. strangulata</name>
    <name type="common">Goatgrass</name>
    <dbReference type="NCBI Taxonomy" id="200361"/>
    <lineage>
        <taxon>Eukaryota</taxon>
        <taxon>Viridiplantae</taxon>
        <taxon>Streptophyta</taxon>
        <taxon>Embryophyta</taxon>
        <taxon>Tracheophyta</taxon>
        <taxon>Spermatophyta</taxon>
        <taxon>Magnoliopsida</taxon>
        <taxon>Liliopsida</taxon>
        <taxon>Poales</taxon>
        <taxon>Poaceae</taxon>
        <taxon>BOP clade</taxon>
        <taxon>Pooideae</taxon>
        <taxon>Triticodae</taxon>
        <taxon>Triticeae</taxon>
        <taxon>Triticinae</taxon>
        <taxon>Aegilops</taxon>
    </lineage>
</organism>
<keyword evidence="2" id="KW-1185">Reference proteome</keyword>
<proteinExistence type="predicted"/>
<reference evidence="1" key="4">
    <citation type="submission" date="2019-03" db="UniProtKB">
        <authorList>
            <consortium name="EnsemblPlants"/>
        </authorList>
    </citation>
    <scope>IDENTIFICATION</scope>
</reference>
<accession>A0A453GQV7</accession>
<sequence>EMLTHNLNSSASFFNSRHWGSAPLQLSVYCMGTVACTIGRQF</sequence>
<reference evidence="1" key="5">
    <citation type="journal article" date="2021" name="G3 (Bethesda)">
        <title>Aegilops tauschii genome assembly Aet v5.0 features greater sequence contiguity and improved annotation.</title>
        <authorList>
            <person name="Wang L."/>
            <person name="Zhu T."/>
            <person name="Rodriguez J.C."/>
            <person name="Deal K.R."/>
            <person name="Dubcovsky J."/>
            <person name="McGuire P.E."/>
            <person name="Lux T."/>
            <person name="Spannagl M."/>
            <person name="Mayer K.F.X."/>
            <person name="Baldrich P."/>
            <person name="Meyers B.C."/>
            <person name="Huo N."/>
            <person name="Gu Y.Q."/>
            <person name="Zhou H."/>
            <person name="Devos K.M."/>
            <person name="Bennetzen J.L."/>
            <person name="Unver T."/>
            <person name="Budak H."/>
            <person name="Gulick P.J."/>
            <person name="Galiba G."/>
            <person name="Kalapos B."/>
            <person name="Nelson D.R."/>
            <person name="Li P."/>
            <person name="You F.M."/>
            <person name="Luo M.C."/>
            <person name="Dvorak J."/>
        </authorList>
    </citation>
    <scope>NUCLEOTIDE SEQUENCE [LARGE SCALE GENOMIC DNA]</scope>
    <source>
        <strain evidence="1">cv. AL8/78</strain>
    </source>
</reference>
<dbReference type="Proteomes" id="UP000015105">
    <property type="component" value="Chromosome 3D"/>
</dbReference>
<name>A0A453GQV7_AEGTS</name>
<evidence type="ECO:0000313" key="1">
    <source>
        <dbReference type="EnsemblPlants" id="AET3Gv21163900.4"/>
    </source>
</evidence>
<protein>
    <submittedName>
        <fullName evidence="1">Uncharacterized protein</fullName>
    </submittedName>
</protein>
<evidence type="ECO:0000313" key="2">
    <source>
        <dbReference type="Proteomes" id="UP000015105"/>
    </source>
</evidence>
<dbReference type="AlphaFoldDB" id="A0A453GQV7"/>
<reference evidence="2" key="1">
    <citation type="journal article" date="2014" name="Science">
        <title>Ancient hybridizations among the ancestral genomes of bread wheat.</title>
        <authorList>
            <consortium name="International Wheat Genome Sequencing Consortium,"/>
            <person name="Marcussen T."/>
            <person name="Sandve S.R."/>
            <person name="Heier L."/>
            <person name="Spannagl M."/>
            <person name="Pfeifer M."/>
            <person name="Jakobsen K.S."/>
            <person name="Wulff B.B."/>
            <person name="Steuernagel B."/>
            <person name="Mayer K.F."/>
            <person name="Olsen O.A."/>
        </authorList>
    </citation>
    <scope>NUCLEOTIDE SEQUENCE [LARGE SCALE GENOMIC DNA]</scope>
    <source>
        <strain evidence="2">cv. AL8/78</strain>
    </source>
</reference>
<dbReference type="EnsemblPlants" id="AET3Gv21163900.4">
    <property type="protein sequence ID" value="AET3Gv21163900.4"/>
    <property type="gene ID" value="AET3Gv21163900"/>
</dbReference>
<reference evidence="2" key="2">
    <citation type="journal article" date="2017" name="Nat. Plants">
        <title>The Aegilops tauschii genome reveals multiple impacts of transposons.</title>
        <authorList>
            <person name="Zhao G."/>
            <person name="Zou C."/>
            <person name="Li K."/>
            <person name="Wang K."/>
            <person name="Li T."/>
            <person name="Gao L."/>
            <person name="Zhang X."/>
            <person name="Wang H."/>
            <person name="Yang Z."/>
            <person name="Liu X."/>
            <person name="Jiang W."/>
            <person name="Mao L."/>
            <person name="Kong X."/>
            <person name="Jiao Y."/>
            <person name="Jia J."/>
        </authorList>
    </citation>
    <scope>NUCLEOTIDE SEQUENCE [LARGE SCALE GENOMIC DNA]</scope>
    <source>
        <strain evidence="2">cv. AL8/78</strain>
    </source>
</reference>
<dbReference type="Gramene" id="AET3Gv21163900.4">
    <property type="protein sequence ID" value="AET3Gv21163900.4"/>
    <property type="gene ID" value="AET3Gv21163900"/>
</dbReference>
<reference evidence="1" key="3">
    <citation type="journal article" date="2017" name="Nature">
        <title>Genome sequence of the progenitor of the wheat D genome Aegilops tauschii.</title>
        <authorList>
            <person name="Luo M.C."/>
            <person name="Gu Y.Q."/>
            <person name="Puiu D."/>
            <person name="Wang H."/>
            <person name="Twardziok S.O."/>
            <person name="Deal K.R."/>
            <person name="Huo N."/>
            <person name="Zhu T."/>
            <person name="Wang L."/>
            <person name="Wang Y."/>
            <person name="McGuire P.E."/>
            <person name="Liu S."/>
            <person name="Long H."/>
            <person name="Ramasamy R.K."/>
            <person name="Rodriguez J.C."/>
            <person name="Van S.L."/>
            <person name="Yuan L."/>
            <person name="Wang Z."/>
            <person name="Xia Z."/>
            <person name="Xiao L."/>
            <person name="Anderson O.D."/>
            <person name="Ouyang S."/>
            <person name="Liang Y."/>
            <person name="Zimin A.V."/>
            <person name="Pertea G."/>
            <person name="Qi P."/>
            <person name="Bennetzen J.L."/>
            <person name="Dai X."/>
            <person name="Dawson M.W."/>
            <person name="Muller H.G."/>
            <person name="Kugler K."/>
            <person name="Rivarola-Duarte L."/>
            <person name="Spannagl M."/>
            <person name="Mayer K.F.X."/>
            <person name="Lu F.H."/>
            <person name="Bevan M.W."/>
            <person name="Leroy P."/>
            <person name="Li P."/>
            <person name="You F.M."/>
            <person name="Sun Q."/>
            <person name="Liu Z."/>
            <person name="Lyons E."/>
            <person name="Wicker T."/>
            <person name="Salzberg S.L."/>
            <person name="Devos K.M."/>
            <person name="Dvorak J."/>
        </authorList>
    </citation>
    <scope>NUCLEOTIDE SEQUENCE [LARGE SCALE GENOMIC DNA]</scope>
    <source>
        <strain evidence="1">cv. AL8/78</strain>
    </source>
</reference>